<dbReference type="PRINTS" id="PR00696">
    <property type="entry name" value="RSOLVASERUVC"/>
</dbReference>
<comment type="subunit">
    <text evidence="13">Homodimer which binds Holliday junction (HJ) DNA. The HJ becomes 2-fold symmetrical on binding to RuvC with unstacked arms; it has a different conformation from HJ DNA in complex with RuvA. In the full resolvosome a probable DNA-RuvA(4)-RuvB(12)-RuvC(2) complex forms which resolves the HJ.</text>
</comment>
<dbReference type="InterPro" id="IPR002176">
    <property type="entry name" value="X-over_junc_endoDNase_RuvC"/>
</dbReference>
<dbReference type="GO" id="GO:0000287">
    <property type="term" value="F:magnesium ion binding"/>
    <property type="evidence" value="ECO:0007669"/>
    <property type="project" value="UniProtKB-UniRule"/>
</dbReference>
<feature type="active site" evidence="13">
    <location>
        <position position="86"/>
    </location>
</feature>
<evidence type="ECO:0000256" key="8">
    <source>
        <dbReference type="ARBA" id="ARBA00022842"/>
    </source>
</evidence>
<evidence type="ECO:0000256" key="13">
    <source>
        <dbReference type="HAMAP-Rule" id="MF_00034"/>
    </source>
</evidence>
<feature type="active site" evidence="13">
    <location>
        <position position="159"/>
    </location>
</feature>
<dbReference type="GO" id="GO:0006310">
    <property type="term" value="P:DNA recombination"/>
    <property type="evidence" value="ECO:0007669"/>
    <property type="project" value="UniProtKB-UniRule"/>
</dbReference>
<dbReference type="PROSITE" id="PS01321">
    <property type="entry name" value="RUVC"/>
    <property type="match status" value="1"/>
</dbReference>
<dbReference type="GO" id="GO:0005737">
    <property type="term" value="C:cytoplasm"/>
    <property type="evidence" value="ECO:0007669"/>
    <property type="project" value="UniProtKB-SubCell"/>
</dbReference>
<dbReference type="InterPro" id="IPR012337">
    <property type="entry name" value="RNaseH-like_sf"/>
</dbReference>
<keyword evidence="11 13" id="KW-0234">DNA repair</keyword>
<evidence type="ECO:0000256" key="4">
    <source>
        <dbReference type="ARBA" id="ARBA00022723"/>
    </source>
</evidence>
<organism evidence="15 16">
    <name type="scientific">Candidatus Wolfebacteria bacterium GW2011_GWA2_47_9b</name>
    <dbReference type="NCBI Taxonomy" id="1619005"/>
    <lineage>
        <taxon>Bacteria</taxon>
        <taxon>Candidatus Wolfeibacteriota</taxon>
    </lineage>
</organism>
<dbReference type="Gene3D" id="3.30.420.10">
    <property type="entry name" value="Ribonuclease H-like superfamily/Ribonuclease H"/>
    <property type="match status" value="1"/>
</dbReference>
<feature type="active site" evidence="13">
    <location>
        <position position="27"/>
    </location>
</feature>
<dbReference type="EMBL" id="LCPB01000016">
    <property type="protein sequence ID" value="KKU89319.1"/>
    <property type="molecule type" value="Genomic_DNA"/>
</dbReference>
<comment type="function">
    <text evidence="13">The RuvA-RuvB-RuvC complex processes Holliday junction (HJ) DNA during genetic recombination and DNA repair. Endonuclease that resolves HJ intermediates. Cleaves cruciform DNA by making single-stranded nicks across the HJ at symmetrical positions within the homologous arms, yielding a 5'-phosphate and a 3'-hydroxyl group; requires a central core of homology in the junction. The consensus cleavage sequence is 5'-(A/T)TT(C/G)-3'. Cleavage occurs on the 3'-side of the TT dinucleotide at the point of strand exchange. HJ branch migration catalyzed by RuvA-RuvB allows RuvC to scan DNA until it finds its consensus sequence, where it cleaves and resolves the cruciform DNA.</text>
</comment>
<feature type="binding site" evidence="13">
    <location>
        <position position="27"/>
    </location>
    <ligand>
        <name>Mg(2+)</name>
        <dbReference type="ChEBI" id="CHEBI:18420"/>
        <label>1</label>
    </ligand>
</feature>
<evidence type="ECO:0000256" key="7">
    <source>
        <dbReference type="ARBA" id="ARBA00022801"/>
    </source>
</evidence>
<keyword evidence="3 13" id="KW-0540">Nuclease</keyword>
<evidence type="ECO:0000256" key="1">
    <source>
        <dbReference type="ARBA" id="ARBA00009518"/>
    </source>
</evidence>
<evidence type="ECO:0000256" key="6">
    <source>
        <dbReference type="ARBA" id="ARBA00022763"/>
    </source>
</evidence>
<evidence type="ECO:0000256" key="11">
    <source>
        <dbReference type="ARBA" id="ARBA00023204"/>
    </source>
</evidence>
<dbReference type="NCBIfam" id="TIGR00228">
    <property type="entry name" value="ruvC"/>
    <property type="match status" value="1"/>
</dbReference>
<dbReference type="SUPFAM" id="SSF53098">
    <property type="entry name" value="Ribonuclease H-like"/>
    <property type="match status" value="1"/>
</dbReference>
<dbReference type="NCBIfam" id="NF000711">
    <property type="entry name" value="PRK00039.2-1"/>
    <property type="match status" value="1"/>
</dbReference>
<comment type="similarity">
    <text evidence="1 13">Belongs to the RuvC family.</text>
</comment>
<dbReference type="EC" id="3.1.21.10" evidence="13 14"/>
<dbReference type="InterPro" id="IPR020563">
    <property type="entry name" value="X-over_junc_endoDNase_Mg_BS"/>
</dbReference>
<evidence type="ECO:0000256" key="14">
    <source>
        <dbReference type="NCBIfam" id="TIGR00228"/>
    </source>
</evidence>
<gene>
    <name evidence="13" type="primary">ruvC</name>
    <name evidence="15" type="ORF">UY19_C0016G0005</name>
</gene>
<reference evidence="15 16" key="1">
    <citation type="journal article" date="2015" name="Nature">
        <title>rRNA introns, odd ribosomes, and small enigmatic genomes across a large radiation of phyla.</title>
        <authorList>
            <person name="Brown C.T."/>
            <person name="Hug L.A."/>
            <person name="Thomas B.C."/>
            <person name="Sharon I."/>
            <person name="Castelle C.J."/>
            <person name="Singh A."/>
            <person name="Wilkins M.J."/>
            <person name="Williams K.H."/>
            <person name="Banfield J.F."/>
        </authorList>
    </citation>
    <scope>NUCLEOTIDE SEQUENCE [LARGE SCALE GENOMIC DNA]</scope>
</reference>
<evidence type="ECO:0000313" key="16">
    <source>
        <dbReference type="Proteomes" id="UP000033882"/>
    </source>
</evidence>
<keyword evidence="5 13" id="KW-0255">Endonuclease</keyword>
<dbReference type="Proteomes" id="UP000033882">
    <property type="component" value="Unassembled WGS sequence"/>
</dbReference>
<dbReference type="InterPro" id="IPR036397">
    <property type="entry name" value="RNaseH_sf"/>
</dbReference>
<evidence type="ECO:0000313" key="15">
    <source>
        <dbReference type="EMBL" id="KKU89319.1"/>
    </source>
</evidence>
<sequence length="177" mass="19202">MRITNYGLNKFVIRNSQFAQLKILGIDPGTTRIGYGLIESSGDSISLLDSGLLTITAKETHHRLVDLATSYTDLLRREKPELVSFEKLFFAKNVKTGLDVAQARGVLLYLTAQAGIPFLEFSPSEVKSNIAGYGSADKQAVAMMVKRITGVREIPGPDDVTDAIAIAIAGSNHAKFM</sequence>
<dbReference type="AlphaFoldDB" id="A0A0G1U5J1"/>
<evidence type="ECO:0000256" key="12">
    <source>
        <dbReference type="ARBA" id="ARBA00029354"/>
    </source>
</evidence>
<keyword evidence="10 13" id="KW-0233">DNA recombination</keyword>
<evidence type="ECO:0000256" key="10">
    <source>
        <dbReference type="ARBA" id="ARBA00023172"/>
    </source>
</evidence>
<evidence type="ECO:0000256" key="9">
    <source>
        <dbReference type="ARBA" id="ARBA00023125"/>
    </source>
</evidence>
<dbReference type="GO" id="GO:0006281">
    <property type="term" value="P:DNA repair"/>
    <property type="evidence" value="ECO:0007669"/>
    <property type="project" value="UniProtKB-UniRule"/>
</dbReference>
<dbReference type="PANTHER" id="PTHR30194:SF3">
    <property type="entry name" value="CROSSOVER JUNCTION ENDODEOXYRIBONUCLEASE RUVC"/>
    <property type="match status" value="1"/>
</dbReference>
<comment type="cofactor">
    <cofactor evidence="13">
        <name>Mg(2+)</name>
        <dbReference type="ChEBI" id="CHEBI:18420"/>
    </cofactor>
    <text evidence="13">Binds 2 Mg(2+) ion per subunit.</text>
</comment>
<comment type="subcellular location">
    <subcellularLocation>
        <location evidence="13">Cytoplasm</location>
    </subcellularLocation>
</comment>
<keyword evidence="6 13" id="KW-0227">DNA damage</keyword>
<dbReference type="GO" id="GO:0048476">
    <property type="term" value="C:Holliday junction resolvase complex"/>
    <property type="evidence" value="ECO:0007669"/>
    <property type="project" value="UniProtKB-UniRule"/>
</dbReference>
<protein>
    <recommendedName>
        <fullName evidence="13 14">Crossover junction endodeoxyribonuclease RuvC</fullName>
        <ecNumber evidence="13 14">3.1.21.10</ecNumber>
    </recommendedName>
    <alternativeName>
        <fullName evidence="13">Holliday junction nuclease RuvC</fullName>
    </alternativeName>
    <alternativeName>
        <fullName evidence="13">Holliday junction resolvase RuvC</fullName>
    </alternativeName>
</protein>
<accession>A0A0G1U5J1</accession>
<feature type="binding site" evidence="13">
    <location>
        <position position="86"/>
    </location>
    <ligand>
        <name>Mg(2+)</name>
        <dbReference type="ChEBI" id="CHEBI:18420"/>
        <label>2</label>
    </ligand>
</feature>
<evidence type="ECO:0000256" key="3">
    <source>
        <dbReference type="ARBA" id="ARBA00022722"/>
    </source>
</evidence>
<feature type="binding site" evidence="13">
    <location>
        <position position="159"/>
    </location>
    <ligand>
        <name>Mg(2+)</name>
        <dbReference type="ChEBI" id="CHEBI:18420"/>
        <label>1</label>
    </ligand>
</feature>
<dbReference type="FunFam" id="3.30.420.10:FF:000002">
    <property type="entry name" value="Crossover junction endodeoxyribonuclease RuvC"/>
    <property type="match status" value="1"/>
</dbReference>
<evidence type="ECO:0000256" key="5">
    <source>
        <dbReference type="ARBA" id="ARBA00022759"/>
    </source>
</evidence>
<dbReference type="CDD" id="cd16962">
    <property type="entry name" value="RuvC"/>
    <property type="match status" value="1"/>
</dbReference>
<dbReference type="HAMAP" id="MF_00034">
    <property type="entry name" value="RuvC"/>
    <property type="match status" value="1"/>
</dbReference>
<dbReference type="GO" id="GO:0008821">
    <property type="term" value="F:crossover junction DNA endonuclease activity"/>
    <property type="evidence" value="ECO:0007669"/>
    <property type="project" value="UniProtKB-UniRule"/>
</dbReference>
<evidence type="ECO:0000256" key="2">
    <source>
        <dbReference type="ARBA" id="ARBA00022490"/>
    </source>
</evidence>
<keyword evidence="9 13" id="KW-0238">DNA-binding</keyword>
<comment type="catalytic activity">
    <reaction evidence="12 13">
        <text>Endonucleolytic cleavage at a junction such as a reciprocal single-stranded crossover between two homologous DNA duplexes (Holliday junction).</text>
        <dbReference type="EC" id="3.1.21.10"/>
    </reaction>
</comment>
<keyword evidence="2 13" id="KW-0963">Cytoplasm</keyword>
<proteinExistence type="inferred from homology"/>
<keyword evidence="7 13" id="KW-0378">Hydrolase</keyword>
<dbReference type="PANTHER" id="PTHR30194">
    <property type="entry name" value="CROSSOVER JUNCTION ENDODEOXYRIBONUCLEASE RUVC"/>
    <property type="match status" value="1"/>
</dbReference>
<dbReference type="Pfam" id="PF02075">
    <property type="entry name" value="RuvC"/>
    <property type="match status" value="1"/>
</dbReference>
<dbReference type="GO" id="GO:0003677">
    <property type="term" value="F:DNA binding"/>
    <property type="evidence" value="ECO:0007669"/>
    <property type="project" value="UniProtKB-KW"/>
</dbReference>
<keyword evidence="4 13" id="KW-0479">Metal-binding</keyword>
<name>A0A0G1U5J1_9BACT</name>
<keyword evidence="8 13" id="KW-0460">Magnesium</keyword>
<comment type="caution">
    <text evidence="15">The sequence shown here is derived from an EMBL/GenBank/DDBJ whole genome shotgun (WGS) entry which is preliminary data.</text>
</comment>